<dbReference type="EMBL" id="BPQB01000023">
    <property type="protein sequence ID" value="GJE91843.1"/>
    <property type="molecule type" value="Genomic_DNA"/>
</dbReference>
<gene>
    <name evidence="3" type="ORF">PsYK624_079940</name>
</gene>
<proteinExistence type="predicted"/>
<keyword evidence="3" id="KW-0808">Transferase</keyword>
<accession>A0A9P3LES9</accession>
<dbReference type="OrthoDB" id="2804215at2759"/>
<dbReference type="Pfam" id="PF07714">
    <property type="entry name" value="PK_Tyr_Ser-Thr"/>
    <property type="match status" value="1"/>
</dbReference>
<dbReference type="SUPFAM" id="SSF56112">
    <property type="entry name" value="Protein kinase-like (PK-like)"/>
    <property type="match status" value="1"/>
</dbReference>
<dbReference type="Proteomes" id="UP000703269">
    <property type="component" value="Unassembled WGS sequence"/>
</dbReference>
<reference evidence="3 4" key="1">
    <citation type="submission" date="2021-08" db="EMBL/GenBank/DDBJ databases">
        <title>Draft Genome Sequence of Phanerochaete sordida strain YK-624.</title>
        <authorList>
            <person name="Mori T."/>
            <person name="Dohra H."/>
            <person name="Suzuki T."/>
            <person name="Kawagishi H."/>
            <person name="Hirai H."/>
        </authorList>
    </citation>
    <scope>NUCLEOTIDE SEQUENCE [LARGE SCALE GENOMIC DNA]</scope>
    <source>
        <strain evidence="3 4">YK-624</strain>
    </source>
</reference>
<feature type="region of interest" description="Disordered" evidence="1">
    <location>
        <begin position="1"/>
        <end position="26"/>
    </location>
</feature>
<dbReference type="InterPro" id="IPR011009">
    <property type="entry name" value="Kinase-like_dom_sf"/>
</dbReference>
<name>A0A9P3LES9_9APHY</name>
<dbReference type="InterPro" id="IPR051681">
    <property type="entry name" value="Ser/Thr_Kinases-Pseudokinases"/>
</dbReference>
<evidence type="ECO:0000259" key="2">
    <source>
        <dbReference type="PROSITE" id="PS50011"/>
    </source>
</evidence>
<evidence type="ECO:0000313" key="3">
    <source>
        <dbReference type="EMBL" id="GJE91843.1"/>
    </source>
</evidence>
<dbReference type="InterPro" id="IPR001245">
    <property type="entry name" value="Ser-Thr/Tyr_kinase_cat_dom"/>
</dbReference>
<dbReference type="PANTHER" id="PTHR44329">
    <property type="entry name" value="SERINE/THREONINE-PROTEIN KINASE TNNI3K-RELATED"/>
    <property type="match status" value="1"/>
</dbReference>
<keyword evidence="4" id="KW-1185">Reference proteome</keyword>
<dbReference type="PROSITE" id="PS50011">
    <property type="entry name" value="PROTEIN_KINASE_DOM"/>
    <property type="match status" value="1"/>
</dbReference>
<dbReference type="Gene3D" id="1.10.510.10">
    <property type="entry name" value="Transferase(Phosphotransferase) domain 1"/>
    <property type="match status" value="1"/>
</dbReference>
<protein>
    <submittedName>
        <fullName evidence="3">Kinase-like protein</fullName>
    </submittedName>
</protein>
<dbReference type="GO" id="GO:0005524">
    <property type="term" value="F:ATP binding"/>
    <property type="evidence" value="ECO:0007669"/>
    <property type="project" value="InterPro"/>
</dbReference>
<feature type="domain" description="Protein kinase" evidence="2">
    <location>
        <begin position="255"/>
        <end position="519"/>
    </location>
</feature>
<organism evidence="3 4">
    <name type="scientific">Phanerochaete sordida</name>
    <dbReference type="NCBI Taxonomy" id="48140"/>
    <lineage>
        <taxon>Eukaryota</taxon>
        <taxon>Fungi</taxon>
        <taxon>Dikarya</taxon>
        <taxon>Basidiomycota</taxon>
        <taxon>Agaricomycotina</taxon>
        <taxon>Agaricomycetes</taxon>
        <taxon>Polyporales</taxon>
        <taxon>Phanerochaetaceae</taxon>
        <taxon>Phanerochaete</taxon>
    </lineage>
</organism>
<keyword evidence="3" id="KW-0418">Kinase</keyword>
<dbReference type="PRINTS" id="PR00109">
    <property type="entry name" value="TYRKINASE"/>
</dbReference>
<sequence>MGPRSGPFTAGSLKLPRPTGPPKPRPSLPLSSTFCCVKCRAVVWTEGIARLHIRIKHTAWILSSQSNDVISLMSLTPRTEAHMLYEHTSDFIARKALALGWLQESRAATSYRVLEALMDTSDRPSSSSLINHLLRVPRHRTAVLEVASSLGDSDPELLNAIMKDEKKISDILCSMTDADKSAVELLERSSAADFLDLLDLVMHSSSSTSSDPALLKFKISRQVKEMQPSLRRLFVRLCQSSNSLPHRLQISNVQLTSSVQVAAGAYGVIHRGKYGEKEVALKSVRVLHEYTVTTKEKSRKSFIKEIAINRTLDHPNICPLIGICESPADSICVVLPWMENGNIQQFLEPTRWTTMVVMRLINQVFTGLSYLHERNVVHGDLHAGNILIDAFGNVKICDFGLANFADSGNSCSTAQPGATRCMAPEILDPSRFSIPRVQHTPASDVYSLGQVSWQIYSSQPPFPKMSTPQALFAIVDGKTQERSDCTRPIPDELWSVMQHCWQYQPAERSRAMGHGVPFVEKLGAVFNSILTGLNTHSRPSYSCYLP</sequence>
<evidence type="ECO:0000313" key="4">
    <source>
        <dbReference type="Proteomes" id="UP000703269"/>
    </source>
</evidence>
<evidence type="ECO:0000256" key="1">
    <source>
        <dbReference type="SAM" id="MobiDB-lite"/>
    </source>
</evidence>
<comment type="caution">
    <text evidence="3">The sequence shown here is derived from an EMBL/GenBank/DDBJ whole genome shotgun (WGS) entry which is preliminary data.</text>
</comment>
<dbReference type="GO" id="GO:0004674">
    <property type="term" value="F:protein serine/threonine kinase activity"/>
    <property type="evidence" value="ECO:0007669"/>
    <property type="project" value="TreeGrafter"/>
</dbReference>
<dbReference type="AlphaFoldDB" id="A0A9P3LES9"/>
<dbReference type="InterPro" id="IPR000719">
    <property type="entry name" value="Prot_kinase_dom"/>
</dbReference>